<dbReference type="AlphaFoldDB" id="A0AAV2TYJ5"/>
<evidence type="ECO:0000313" key="16">
    <source>
        <dbReference type="Proteomes" id="UP001497525"/>
    </source>
</evidence>
<keyword evidence="6" id="KW-0443">Lipid metabolism</keyword>
<dbReference type="InterPro" id="IPR017946">
    <property type="entry name" value="PLC-like_Pdiesterase_TIM-brl"/>
</dbReference>
<sequence length="380" mass="42901">MLGAIALIALGYIVVSYVFFLFPRLLHKPKLVTQMPVHISHRGGAGERIENTLRAFQNAVELGTDMLELDCHLTKDGEVVILHDGNLKRSTGVNVDVSEVNYAELPQYLPKLEVQFHPGHFSHAKSPSDRKILRLFDLFTSFPHTPMNIDIKVDDDRLINKVGNMIREFHREKFTIWGSFSAKTCAKLKAANPAVPCFFPLDSVLRLFTYYVFGLLPFMPITYEYLELPLVAASNYPESATATGLNRIKMKVMLWLMDFLLCSPRLYCHLKARGVPVFFWVCNTEEDFSAAFRLGAQAVMTDYPSRLRSYLRSRQTRRQKSGETSTDTLCRNGNSIYDGARQLNKLFSPLSPLPIARAACRPPPPSGLTSNCSEWCVVGD</sequence>
<evidence type="ECO:0000259" key="14">
    <source>
        <dbReference type="PROSITE" id="PS51704"/>
    </source>
</evidence>
<evidence type="ECO:0000256" key="3">
    <source>
        <dbReference type="ARBA" id="ARBA00022692"/>
    </source>
</evidence>
<dbReference type="InterPro" id="IPR030395">
    <property type="entry name" value="GP_PDE_dom"/>
</dbReference>
<evidence type="ECO:0000256" key="13">
    <source>
        <dbReference type="SAM" id="Phobius"/>
    </source>
</evidence>
<evidence type="ECO:0000256" key="7">
    <source>
        <dbReference type="ARBA" id="ARBA00023136"/>
    </source>
</evidence>
<dbReference type="Proteomes" id="UP001497525">
    <property type="component" value="Unassembled WGS sequence"/>
</dbReference>
<dbReference type="PANTHER" id="PTHR42758">
    <property type="entry name" value="PHOSPHATIDYLGLYCEROL PHOSPHOLIPASE C"/>
    <property type="match status" value="1"/>
</dbReference>
<evidence type="ECO:0000256" key="11">
    <source>
        <dbReference type="ARBA" id="ARBA00048580"/>
    </source>
</evidence>
<dbReference type="InterPro" id="IPR052271">
    <property type="entry name" value="GDPD-Related"/>
</dbReference>
<evidence type="ECO:0000256" key="8">
    <source>
        <dbReference type="ARBA" id="ARBA00036083"/>
    </source>
</evidence>
<dbReference type="Pfam" id="PF03009">
    <property type="entry name" value="GDPD"/>
    <property type="match status" value="1"/>
</dbReference>
<dbReference type="Gene3D" id="3.20.20.190">
    <property type="entry name" value="Phosphatidylinositol (PI) phosphodiesterase"/>
    <property type="match status" value="1"/>
</dbReference>
<accession>A0AAV2TYJ5</accession>
<comment type="subcellular location">
    <subcellularLocation>
        <location evidence="1">Membrane</location>
    </subcellularLocation>
</comment>
<keyword evidence="3 13" id="KW-0812">Transmembrane</keyword>
<protein>
    <recommendedName>
        <fullName evidence="14">GP-PDE domain-containing protein</fullName>
    </recommendedName>
</protein>
<comment type="catalytic activity">
    <reaction evidence="9">
        <text>N-(5Z,8Z,11Z,14Z-eicosatetraenoyl)-1-(9Z-octadecenoyl)-sn-glycero-3-phosphoethanolamine + H2O = N-(5Z,8Z,11Z,14Z-eicosatetraenoyl)-ethanolamine + 1-(9Z-octadecenoyl)-sn-glycero-3-phosphate + H(+)</text>
        <dbReference type="Rhea" id="RHEA:45544"/>
        <dbReference type="ChEBI" id="CHEBI:2700"/>
        <dbReference type="ChEBI" id="CHEBI:15377"/>
        <dbReference type="ChEBI" id="CHEBI:15378"/>
        <dbReference type="ChEBI" id="CHEBI:74544"/>
        <dbReference type="ChEBI" id="CHEBI:85223"/>
    </reaction>
    <physiologicalReaction direction="left-to-right" evidence="9">
        <dbReference type="Rhea" id="RHEA:45545"/>
    </physiologicalReaction>
</comment>
<dbReference type="GO" id="GO:0005789">
    <property type="term" value="C:endoplasmic reticulum membrane"/>
    <property type="evidence" value="ECO:0007669"/>
    <property type="project" value="TreeGrafter"/>
</dbReference>
<proteinExistence type="inferred from homology"/>
<name>A0AAV2TYJ5_CALDB</name>
<evidence type="ECO:0000256" key="9">
    <source>
        <dbReference type="ARBA" id="ARBA00047392"/>
    </source>
</evidence>
<dbReference type="CDD" id="cd08612">
    <property type="entry name" value="GDPD_GDE4"/>
    <property type="match status" value="1"/>
</dbReference>
<reference evidence="15" key="1">
    <citation type="submission" date="2024-06" db="EMBL/GenBank/DDBJ databases">
        <authorList>
            <person name="Liu X."/>
            <person name="Lenzi L."/>
            <person name="Haldenby T S."/>
            <person name="Uol C."/>
        </authorList>
    </citation>
    <scope>NUCLEOTIDE SEQUENCE</scope>
</reference>
<keyword evidence="4" id="KW-0378">Hydrolase</keyword>
<organism evidence="15 16">
    <name type="scientific">Calicophoron daubneyi</name>
    <name type="common">Rumen fluke</name>
    <name type="synonym">Paramphistomum daubneyi</name>
    <dbReference type="NCBI Taxonomy" id="300641"/>
    <lineage>
        <taxon>Eukaryota</taxon>
        <taxon>Metazoa</taxon>
        <taxon>Spiralia</taxon>
        <taxon>Lophotrochozoa</taxon>
        <taxon>Platyhelminthes</taxon>
        <taxon>Trematoda</taxon>
        <taxon>Digenea</taxon>
        <taxon>Plagiorchiida</taxon>
        <taxon>Pronocephalata</taxon>
        <taxon>Paramphistomoidea</taxon>
        <taxon>Paramphistomidae</taxon>
        <taxon>Calicophoron</taxon>
    </lineage>
</organism>
<evidence type="ECO:0000256" key="2">
    <source>
        <dbReference type="ARBA" id="ARBA00007277"/>
    </source>
</evidence>
<comment type="caution">
    <text evidence="15">The sequence shown here is derived from an EMBL/GenBank/DDBJ whole genome shotgun (WGS) entry which is preliminary data.</text>
</comment>
<dbReference type="SUPFAM" id="SSF51695">
    <property type="entry name" value="PLC-like phosphodiesterases"/>
    <property type="match status" value="1"/>
</dbReference>
<comment type="similarity">
    <text evidence="2">Belongs to the glycerophosphoryl diester phosphodiesterase family.</text>
</comment>
<keyword evidence="5 13" id="KW-1133">Transmembrane helix</keyword>
<evidence type="ECO:0000256" key="4">
    <source>
        <dbReference type="ARBA" id="ARBA00022801"/>
    </source>
</evidence>
<comment type="catalytic activity">
    <reaction evidence="8">
        <text>1-O-hexadecyl-sn-glycero-3-phosphocholine + H2O = 1-O-hexadecyl-sn-glycero-3-phosphate + choline + H(+)</text>
        <dbReference type="Rhea" id="RHEA:41143"/>
        <dbReference type="ChEBI" id="CHEBI:15354"/>
        <dbReference type="ChEBI" id="CHEBI:15377"/>
        <dbReference type="ChEBI" id="CHEBI:15378"/>
        <dbReference type="ChEBI" id="CHEBI:64496"/>
        <dbReference type="ChEBI" id="CHEBI:77580"/>
    </reaction>
    <physiologicalReaction direction="left-to-right" evidence="8">
        <dbReference type="Rhea" id="RHEA:41144"/>
    </physiologicalReaction>
</comment>
<comment type="catalytic activity">
    <reaction evidence="10">
        <text>N-hexadecanoyl-1-(9Z-octadecenoyl)-sn-glycero-3-phosphoethanolamine + H2O = N-hexadecanoylethanolamine + 1-(9Z-octadecenoyl)-sn-glycero-3-phosphate + H(+)</text>
        <dbReference type="Rhea" id="RHEA:53168"/>
        <dbReference type="ChEBI" id="CHEBI:15377"/>
        <dbReference type="ChEBI" id="CHEBI:15378"/>
        <dbReference type="ChEBI" id="CHEBI:71464"/>
        <dbReference type="ChEBI" id="CHEBI:74544"/>
        <dbReference type="ChEBI" id="CHEBI:85217"/>
    </reaction>
    <physiologicalReaction direction="left-to-right" evidence="10">
        <dbReference type="Rhea" id="RHEA:53169"/>
    </physiologicalReaction>
</comment>
<feature type="domain" description="GP-PDE" evidence="14">
    <location>
        <begin position="36"/>
        <end position="311"/>
    </location>
</feature>
<evidence type="ECO:0000256" key="6">
    <source>
        <dbReference type="ARBA" id="ARBA00023098"/>
    </source>
</evidence>
<dbReference type="PROSITE" id="PS51704">
    <property type="entry name" value="GP_PDE"/>
    <property type="match status" value="1"/>
</dbReference>
<dbReference type="GO" id="GO:0004622">
    <property type="term" value="F:phosphatidylcholine lysophospholipase activity"/>
    <property type="evidence" value="ECO:0007669"/>
    <property type="project" value="TreeGrafter"/>
</dbReference>
<comment type="catalytic activity">
    <reaction evidence="11">
        <text>1-O-(1Z-octadecenyl)-sn-glycero-3-phospho-N-hexadecanoyl-ethanolamine + H2O = 1-O-(1Z-octadecenyl)-sn-glycero-3-phosphate + N-hexadecanoylethanolamine + H(+)</text>
        <dbReference type="Rhea" id="RHEA:53184"/>
        <dbReference type="ChEBI" id="CHEBI:15377"/>
        <dbReference type="ChEBI" id="CHEBI:15378"/>
        <dbReference type="ChEBI" id="CHEBI:71464"/>
        <dbReference type="ChEBI" id="CHEBI:137009"/>
        <dbReference type="ChEBI" id="CHEBI:137017"/>
    </reaction>
    <physiologicalReaction direction="left-to-right" evidence="11">
        <dbReference type="Rhea" id="RHEA:53185"/>
    </physiologicalReaction>
</comment>
<dbReference type="PANTHER" id="PTHR42758:SF2">
    <property type="entry name" value="PHOSPHATIDYLGLYCEROL PHOSPHOLIPASE C"/>
    <property type="match status" value="1"/>
</dbReference>
<dbReference type="GO" id="GO:0008081">
    <property type="term" value="F:phosphoric diester hydrolase activity"/>
    <property type="evidence" value="ECO:0007669"/>
    <property type="project" value="InterPro"/>
</dbReference>
<evidence type="ECO:0000256" key="10">
    <source>
        <dbReference type="ARBA" id="ARBA00047538"/>
    </source>
</evidence>
<gene>
    <name evidence="15" type="ORF">CDAUBV1_LOCUS17218</name>
</gene>
<evidence type="ECO:0000313" key="15">
    <source>
        <dbReference type="EMBL" id="CAL5141927.1"/>
    </source>
</evidence>
<evidence type="ECO:0000256" key="5">
    <source>
        <dbReference type="ARBA" id="ARBA00022989"/>
    </source>
</evidence>
<comment type="catalytic activity">
    <reaction evidence="12">
        <text>N,1-di-(9Z-octadecenoyl)-sn-glycero-3-phosphoethanolamine + H2O = N-(9Z-octadecenoyl) ethanolamine + 1-(9Z-octadecenoyl)-sn-glycero-3-phosphate + H(+)</text>
        <dbReference type="Rhea" id="RHEA:56460"/>
        <dbReference type="ChEBI" id="CHEBI:15377"/>
        <dbReference type="ChEBI" id="CHEBI:15378"/>
        <dbReference type="ChEBI" id="CHEBI:71466"/>
        <dbReference type="ChEBI" id="CHEBI:74544"/>
        <dbReference type="ChEBI" id="CHEBI:85222"/>
    </reaction>
    <physiologicalReaction direction="left-to-right" evidence="12">
        <dbReference type="Rhea" id="RHEA:56461"/>
    </physiologicalReaction>
</comment>
<feature type="transmembrane region" description="Helical" evidence="13">
    <location>
        <begin position="6"/>
        <end position="26"/>
    </location>
</feature>
<dbReference type="GO" id="GO:0046475">
    <property type="term" value="P:glycerophospholipid catabolic process"/>
    <property type="evidence" value="ECO:0007669"/>
    <property type="project" value="TreeGrafter"/>
</dbReference>
<dbReference type="EMBL" id="CAXLJL010000933">
    <property type="protein sequence ID" value="CAL5141927.1"/>
    <property type="molecule type" value="Genomic_DNA"/>
</dbReference>
<keyword evidence="7 13" id="KW-0472">Membrane</keyword>
<evidence type="ECO:0000256" key="1">
    <source>
        <dbReference type="ARBA" id="ARBA00004370"/>
    </source>
</evidence>
<evidence type="ECO:0000256" key="12">
    <source>
        <dbReference type="ARBA" id="ARBA00048947"/>
    </source>
</evidence>